<evidence type="ECO:0000313" key="1">
    <source>
        <dbReference type="EMBL" id="CZT04496.1"/>
    </source>
</evidence>
<gene>
    <name evidence="1" type="ORF">RAG0_10927</name>
</gene>
<accession>A0A1E1L1W7</accession>
<dbReference type="EMBL" id="FJUX01000069">
    <property type="protein sequence ID" value="CZT04496.1"/>
    <property type="molecule type" value="Genomic_DNA"/>
</dbReference>
<reference evidence="2" key="1">
    <citation type="submission" date="2016-03" db="EMBL/GenBank/DDBJ databases">
        <authorList>
            <person name="Guldener U."/>
        </authorList>
    </citation>
    <scope>NUCLEOTIDE SEQUENCE [LARGE SCALE GENOMIC DNA]</scope>
    <source>
        <strain evidence="2">04CH-RAC-A.6.1</strain>
    </source>
</reference>
<keyword evidence="2" id="KW-1185">Reference proteome</keyword>
<dbReference type="Proteomes" id="UP000178912">
    <property type="component" value="Unassembled WGS sequence"/>
</dbReference>
<sequence length="28" mass="2918">MKLSNLSIALFGLPTARSVGIGAFQNVL</sequence>
<dbReference type="AlphaFoldDB" id="A0A1E1L1W7"/>
<organism evidence="1 2">
    <name type="scientific">Rhynchosporium agropyri</name>
    <dbReference type="NCBI Taxonomy" id="914238"/>
    <lineage>
        <taxon>Eukaryota</taxon>
        <taxon>Fungi</taxon>
        <taxon>Dikarya</taxon>
        <taxon>Ascomycota</taxon>
        <taxon>Pezizomycotina</taxon>
        <taxon>Leotiomycetes</taxon>
        <taxon>Helotiales</taxon>
        <taxon>Ploettnerulaceae</taxon>
        <taxon>Rhynchosporium</taxon>
    </lineage>
</organism>
<evidence type="ECO:0000313" key="2">
    <source>
        <dbReference type="Proteomes" id="UP000178912"/>
    </source>
</evidence>
<name>A0A1E1L1W7_9HELO</name>
<proteinExistence type="predicted"/>
<protein>
    <submittedName>
        <fullName evidence="1">Uncharacterized protein</fullName>
    </submittedName>
</protein>